<keyword evidence="2" id="KW-1185">Reference proteome</keyword>
<protein>
    <submittedName>
        <fullName evidence="1">PAAR motif-containing protein</fullName>
    </submittedName>
</protein>
<dbReference type="OrthoDB" id="675629at2"/>
<dbReference type="AlphaFoldDB" id="A0A1C4VFM6"/>
<evidence type="ECO:0000313" key="2">
    <source>
        <dbReference type="Proteomes" id="UP000198797"/>
    </source>
</evidence>
<organism evidence="1 2">
    <name type="scientific">Micromonospora matsumotoense</name>
    <dbReference type="NCBI Taxonomy" id="121616"/>
    <lineage>
        <taxon>Bacteria</taxon>
        <taxon>Bacillati</taxon>
        <taxon>Actinomycetota</taxon>
        <taxon>Actinomycetes</taxon>
        <taxon>Micromonosporales</taxon>
        <taxon>Micromonosporaceae</taxon>
        <taxon>Micromonospora</taxon>
    </lineage>
</organism>
<dbReference type="STRING" id="121616.GA0070216_102343"/>
<accession>A0A1C4VFM6</accession>
<dbReference type="Gene3D" id="2.60.200.60">
    <property type="match status" value="1"/>
</dbReference>
<dbReference type="EMBL" id="FMCU01000002">
    <property type="protein sequence ID" value="SCE82802.1"/>
    <property type="molecule type" value="Genomic_DNA"/>
</dbReference>
<sequence>MPGPVLHVGAVLSCPHTGPVTPQTGNSRVLVNGLPVVTATDTYPVTGCPFQVPVGAGTTPQPCVQVQWTTPAARVLVNGQPAVLATSVGVGVSAEGIPQGPPTVAGFQVRAVAS</sequence>
<reference evidence="2" key="1">
    <citation type="submission" date="2016-06" db="EMBL/GenBank/DDBJ databases">
        <authorList>
            <person name="Varghese N."/>
            <person name="Submissions Spin"/>
        </authorList>
    </citation>
    <scope>NUCLEOTIDE SEQUENCE [LARGE SCALE GENOMIC DNA]</scope>
    <source>
        <strain evidence="2">DSM 44100</strain>
    </source>
</reference>
<dbReference type="Proteomes" id="UP000198797">
    <property type="component" value="Unassembled WGS sequence"/>
</dbReference>
<name>A0A1C4VFM6_9ACTN</name>
<dbReference type="RefSeq" id="WP_091239885.1">
    <property type="nucleotide sequence ID" value="NZ_FMCU01000002.1"/>
</dbReference>
<evidence type="ECO:0000313" key="1">
    <source>
        <dbReference type="EMBL" id="SCE82802.1"/>
    </source>
</evidence>
<proteinExistence type="predicted"/>
<gene>
    <name evidence="1" type="ORF">GA0070216_102343</name>
</gene>